<dbReference type="AlphaFoldDB" id="A0A7W8XBK3"/>
<evidence type="ECO:0000313" key="1">
    <source>
        <dbReference type="EMBL" id="MBB5538806.1"/>
    </source>
</evidence>
<name>A0A7W8XBK3_9HYPH</name>
<comment type="caution">
    <text evidence="1">The sequence shown here is derived from an EMBL/GenBank/DDBJ whole genome shotgun (WGS) entry which is preliminary data.</text>
</comment>
<organism evidence="1 2">
    <name type="scientific">Rhizobium giardinii</name>
    <dbReference type="NCBI Taxonomy" id="56731"/>
    <lineage>
        <taxon>Bacteria</taxon>
        <taxon>Pseudomonadati</taxon>
        <taxon>Pseudomonadota</taxon>
        <taxon>Alphaproteobacteria</taxon>
        <taxon>Hyphomicrobiales</taxon>
        <taxon>Rhizobiaceae</taxon>
        <taxon>Rhizobium/Agrobacterium group</taxon>
        <taxon>Rhizobium</taxon>
    </lineage>
</organism>
<dbReference type="RefSeq" id="WP_018325586.1">
    <property type="nucleotide sequence ID" value="NZ_JACHBK010000015.1"/>
</dbReference>
<evidence type="ECO:0000313" key="2">
    <source>
        <dbReference type="Proteomes" id="UP000585507"/>
    </source>
</evidence>
<protein>
    <submittedName>
        <fullName evidence="1">Uncharacterized protein</fullName>
    </submittedName>
</protein>
<keyword evidence="2" id="KW-1185">Reference proteome</keyword>
<reference evidence="1 2" key="1">
    <citation type="submission" date="2020-08" db="EMBL/GenBank/DDBJ databases">
        <title>Genomic Encyclopedia of Type Strains, Phase IV (KMG-V): Genome sequencing to study the core and pangenomes of soil and plant-associated prokaryotes.</title>
        <authorList>
            <person name="Whitman W."/>
        </authorList>
    </citation>
    <scope>NUCLEOTIDE SEQUENCE [LARGE SCALE GENOMIC DNA]</scope>
    <source>
        <strain evidence="1 2">SEMIA 4084</strain>
    </source>
</reference>
<dbReference type="EMBL" id="JACHBK010000015">
    <property type="protein sequence ID" value="MBB5538806.1"/>
    <property type="molecule type" value="Genomic_DNA"/>
</dbReference>
<gene>
    <name evidence="1" type="ORF">GGD55_005546</name>
</gene>
<sequence length="115" mass="12910">MQNEAEHLSQTLAWTCGMIAQSGPKDRQRIALAYRQAQALIAAIPLEGGDARPRIVACFQRSDTYRAADDIACVGWILTAIQARVNERNLPDWRQLRKVVRQAVKQLPLSEATMH</sequence>
<dbReference type="Proteomes" id="UP000585507">
    <property type="component" value="Unassembled WGS sequence"/>
</dbReference>
<accession>A0A7W8XBK3</accession>
<proteinExistence type="predicted"/>